<sequence>MTAAVISVVLEQLRWILQTEVNLLAGVRKESEKLADTFTLIRGVLEDAEEKEVKNAAVKAWLEQLTRISYDADDVLDDWKTEILSSLIHDDDDGLVSEKVWSCLFSLFSCLKSDNNVHNDFGSKMIDINERLGTVKDIALLNLTERQSREEPRPVTSSFVDDSEIYGRVDDVYSIVSMLLNETSHHDSHVPLISIVGTAGFGKTTLVQVILKDRQVTNNFEKLMWVCVSKPFDLERVAKSIIQQATGDVPSTVAWQDLHERLSESVQRKKFLLVLDDVWTYDPEIWRKLKVSLKGGAYGSRIIITTRDENIARRMTSTYIHRLGQLSDEECWSFFKHIALRERQDNHKKLEEIGKKIAWKCKGVPLAVKIIASLMSLKESVLEWEDVHTSDIWDVMSEDEHGFLPSILLSYYALPSHLKRCFSYCVVFRQDAEIDKDELIKLWMAQGFFSYDNSKDLEKIGTWYFNDLAMRSLFQEFKKDSEGNVIGCKMHDLVHDFARHLAKSESSIFMNNDREVGSIKLRHFGATKGLDTSARLKSFIYQLKCLRVLNLSETSLEELPDEVDRLLHLRLLDLSNTKMNKLPETICNLFNLQTLKLVWCSSLRKLPEGIGKLRNLRHLELAGVFNLSYFPQGLERLNCLRTLSKVILGSSGGKGCQIGELKLLNHIQGALRIEGLEQAADSKRAELKNKEKLRSLALLFSEERQDENRKRIESVLDGLQPHTNLAKLFIEGYEGNNFPSWLSSNTALPNLVNLELSCCNQCFELPGFGRLQNLQCLYLWKLGSVKRIGCEFYGLGSTVGTSTGDEDSVQSVVLFPKLHTLEILHMEECEEWHLPFRRGVEIFPKLRTLTVDNLMKLKMLPPGLGKLKTLEEVSLDREGGESTTPVAVFSVLKKLTLYNMPEWGDEIQRDEEEGFVMPCLRELEISRCPKVKVLPHYLFSPALRSLLIRNCPQLTGRQPCLPPLLEELELGQDTGILSNTILPLISGISSPDHNDTTNNENDYPNLHSFSISDSRQSSLPQGFNQLTAIQKLDFRFCEFLDFTPEDLKHLPMLQELKIFQCPILERHHPQITDLKSAGLEECPIL</sequence>
<evidence type="ECO:0000256" key="5">
    <source>
        <dbReference type="ARBA" id="ARBA00022840"/>
    </source>
</evidence>
<dbReference type="InterPro" id="IPR032675">
    <property type="entry name" value="LRR_dom_sf"/>
</dbReference>
<proteinExistence type="predicted"/>
<dbReference type="Gene3D" id="3.40.50.300">
    <property type="entry name" value="P-loop containing nucleotide triphosphate hydrolases"/>
    <property type="match status" value="1"/>
</dbReference>
<protein>
    <recommendedName>
        <fullName evidence="12">Disease resistance protein RGA3</fullName>
    </recommendedName>
</protein>
<feature type="domain" description="Disease resistance N-terminal" evidence="7">
    <location>
        <begin position="5"/>
        <end position="85"/>
    </location>
</feature>
<keyword evidence="1" id="KW-0433">Leucine-rich repeat</keyword>
<dbReference type="PRINTS" id="PR00364">
    <property type="entry name" value="DISEASERSIST"/>
</dbReference>
<comment type="caution">
    <text evidence="10">The sequence shown here is derived from an EMBL/GenBank/DDBJ whole genome shotgun (WGS) entry which is preliminary data.</text>
</comment>
<accession>A0A835IFL0</accession>
<dbReference type="GO" id="GO:0005524">
    <property type="term" value="F:ATP binding"/>
    <property type="evidence" value="ECO:0007669"/>
    <property type="project" value="UniProtKB-KW"/>
</dbReference>
<dbReference type="InterPro" id="IPR027417">
    <property type="entry name" value="P-loop_NTPase"/>
</dbReference>
<dbReference type="GO" id="GO:0006952">
    <property type="term" value="P:defense response"/>
    <property type="evidence" value="ECO:0007669"/>
    <property type="project" value="UniProtKB-KW"/>
</dbReference>
<dbReference type="Gene3D" id="1.20.5.4130">
    <property type="match status" value="1"/>
</dbReference>
<dbReference type="Pfam" id="PF18052">
    <property type="entry name" value="Rx_N"/>
    <property type="match status" value="1"/>
</dbReference>
<dbReference type="Pfam" id="PF23559">
    <property type="entry name" value="WHD_DRP"/>
    <property type="match status" value="1"/>
</dbReference>
<keyword evidence="11" id="KW-1185">Reference proteome</keyword>
<dbReference type="Proteomes" id="UP000631114">
    <property type="component" value="Unassembled WGS sequence"/>
</dbReference>
<evidence type="ECO:0000259" key="7">
    <source>
        <dbReference type="Pfam" id="PF18052"/>
    </source>
</evidence>
<dbReference type="Gene3D" id="1.10.8.430">
    <property type="entry name" value="Helical domain of apoptotic protease-activating factors"/>
    <property type="match status" value="1"/>
</dbReference>
<evidence type="ECO:0000313" key="11">
    <source>
        <dbReference type="Proteomes" id="UP000631114"/>
    </source>
</evidence>
<reference evidence="10 11" key="1">
    <citation type="submission" date="2020-10" db="EMBL/GenBank/DDBJ databases">
        <title>The Coptis chinensis genome and diversification of protoberbering-type alkaloids.</title>
        <authorList>
            <person name="Wang B."/>
            <person name="Shu S."/>
            <person name="Song C."/>
            <person name="Liu Y."/>
        </authorList>
    </citation>
    <scope>NUCLEOTIDE SEQUENCE [LARGE SCALE GENOMIC DNA]</scope>
    <source>
        <strain evidence="10">HL-2020</strain>
        <tissue evidence="10">Leaf</tissue>
    </source>
</reference>
<name>A0A835IFL0_9MAGN</name>
<dbReference type="GO" id="GO:0051707">
    <property type="term" value="P:response to other organism"/>
    <property type="evidence" value="ECO:0007669"/>
    <property type="project" value="UniProtKB-ARBA"/>
</dbReference>
<keyword evidence="5" id="KW-0067">ATP-binding</keyword>
<evidence type="ECO:0000313" key="10">
    <source>
        <dbReference type="EMBL" id="KAF9616069.1"/>
    </source>
</evidence>
<dbReference type="PANTHER" id="PTHR36766:SF40">
    <property type="entry name" value="DISEASE RESISTANCE PROTEIN RGA3"/>
    <property type="match status" value="1"/>
</dbReference>
<feature type="domain" description="NB-ARC" evidence="6">
    <location>
        <begin position="186"/>
        <end position="343"/>
    </location>
</feature>
<evidence type="ECO:0000259" key="9">
    <source>
        <dbReference type="Pfam" id="PF25019"/>
    </source>
</evidence>
<evidence type="ECO:0000259" key="8">
    <source>
        <dbReference type="Pfam" id="PF23559"/>
    </source>
</evidence>
<dbReference type="SUPFAM" id="SSF52540">
    <property type="entry name" value="P-loop containing nucleoside triphosphate hydrolases"/>
    <property type="match status" value="1"/>
</dbReference>
<evidence type="ECO:0000256" key="3">
    <source>
        <dbReference type="ARBA" id="ARBA00022741"/>
    </source>
</evidence>
<dbReference type="InterPro" id="IPR056789">
    <property type="entry name" value="LRR_R13L1-DRL21"/>
</dbReference>
<feature type="domain" description="R13L1/DRL21-like LRR repeat region" evidence="9">
    <location>
        <begin position="658"/>
        <end position="781"/>
    </location>
</feature>
<evidence type="ECO:0000256" key="2">
    <source>
        <dbReference type="ARBA" id="ARBA00022737"/>
    </source>
</evidence>
<dbReference type="PANTHER" id="PTHR36766">
    <property type="entry name" value="PLANT BROAD-SPECTRUM MILDEW RESISTANCE PROTEIN RPW8"/>
    <property type="match status" value="1"/>
</dbReference>
<feature type="domain" description="Disease resistance protein winged helix" evidence="8">
    <location>
        <begin position="427"/>
        <end position="498"/>
    </location>
</feature>
<dbReference type="GO" id="GO:0043531">
    <property type="term" value="F:ADP binding"/>
    <property type="evidence" value="ECO:0007669"/>
    <property type="project" value="InterPro"/>
</dbReference>
<dbReference type="SUPFAM" id="SSF52058">
    <property type="entry name" value="L domain-like"/>
    <property type="match status" value="1"/>
</dbReference>
<evidence type="ECO:0000256" key="1">
    <source>
        <dbReference type="ARBA" id="ARBA00022614"/>
    </source>
</evidence>
<dbReference type="InterPro" id="IPR038005">
    <property type="entry name" value="RX-like_CC"/>
</dbReference>
<dbReference type="Pfam" id="PF00931">
    <property type="entry name" value="NB-ARC"/>
    <property type="match status" value="1"/>
</dbReference>
<organism evidence="10 11">
    <name type="scientific">Coptis chinensis</name>
    <dbReference type="NCBI Taxonomy" id="261450"/>
    <lineage>
        <taxon>Eukaryota</taxon>
        <taxon>Viridiplantae</taxon>
        <taxon>Streptophyta</taxon>
        <taxon>Embryophyta</taxon>
        <taxon>Tracheophyta</taxon>
        <taxon>Spermatophyta</taxon>
        <taxon>Magnoliopsida</taxon>
        <taxon>Ranunculales</taxon>
        <taxon>Ranunculaceae</taxon>
        <taxon>Coptidoideae</taxon>
        <taxon>Coptis</taxon>
    </lineage>
</organism>
<evidence type="ECO:0008006" key="12">
    <source>
        <dbReference type="Google" id="ProtNLM"/>
    </source>
</evidence>
<dbReference type="InterPro" id="IPR042197">
    <property type="entry name" value="Apaf_helical"/>
</dbReference>
<dbReference type="EMBL" id="JADFTS010000003">
    <property type="protein sequence ID" value="KAF9616069.1"/>
    <property type="molecule type" value="Genomic_DNA"/>
</dbReference>
<dbReference type="SUPFAM" id="SSF52047">
    <property type="entry name" value="RNI-like"/>
    <property type="match status" value="1"/>
</dbReference>
<keyword evidence="3" id="KW-0547">Nucleotide-binding</keyword>
<dbReference type="Gene3D" id="1.10.10.10">
    <property type="entry name" value="Winged helix-like DNA-binding domain superfamily/Winged helix DNA-binding domain"/>
    <property type="match status" value="1"/>
</dbReference>
<dbReference type="Pfam" id="PF25019">
    <property type="entry name" value="LRR_R13L1-DRL21"/>
    <property type="match status" value="1"/>
</dbReference>
<dbReference type="CDD" id="cd14798">
    <property type="entry name" value="RX-CC_like"/>
    <property type="match status" value="1"/>
</dbReference>
<dbReference type="FunFam" id="1.10.10.10:FF:000322">
    <property type="entry name" value="Probable disease resistance protein At1g63360"/>
    <property type="match status" value="1"/>
</dbReference>
<evidence type="ECO:0000259" key="6">
    <source>
        <dbReference type="Pfam" id="PF00931"/>
    </source>
</evidence>
<dbReference type="OrthoDB" id="5279713at2759"/>
<keyword evidence="2" id="KW-0677">Repeat</keyword>
<dbReference type="InterPro" id="IPR036388">
    <property type="entry name" value="WH-like_DNA-bd_sf"/>
</dbReference>
<dbReference type="Gene3D" id="3.80.10.10">
    <property type="entry name" value="Ribonuclease Inhibitor"/>
    <property type="match status" value="3"/>
</dbReference>
<dbReference type="AlphaFoldDB" id="A0A835IFL0"/>
<dbReference type="InterPro" id="IPR041118">
    <property type="entry name" value="Rx_N"/>
</dbReference>
<dbReference type="InterPro" id="IPR002182">
    <property type="entry name" value="NB-ARC"/>
</dbReference>
<keyword evidence="4" id="KW-0611">Plant defense</keyword>
<dbReference type="InterPro" id="IPR058922">
    <property type="entry name" value="WHD_DRP"/>
</dbReference>
<gene>
    <name evidence="10" type="ORF">IFM89_028535</name>
</gene>
<evidence type="ECO:0000256" key="4">
    <source>
        <dbReference type="ARBA" id="ARBA00022821"/>
    </source>
</evidence>